<reference evidence="1" key="1">
    <citation type="submission" date="2020-03" db="EMBL/GenBank/DDBJ databases">
        <title>A mixture of massive structural variations and highly conserved coding sequences in Ustilaginoidea virens genome.</title>
        <authorList>
            <person name="Zhang K."/>
            <person name="Zhao Z."/>
            <person name="Zhang Z."/>
            <person name="Li Y."/>
            <person name="Hsiang T."/>
            <person name="Sun W."/>
        </authorList>
    </citation>
    <scope>NUCLEOTIDE SEQUENCE</scope>
    <source>
        <strain evidence="1">UV-8b</strain>
    </source>
</reference>
<name>A0A8E5MFJ3_USTVR</name>
<gene>
    <name evidence="1" type="ORF">UV8b_01768</name>
</gene>
<organism evidence="1 2">
    <name type="scientific">Ustilaginoidea virens</name>
    <name type="common">Rice false smut fungus</name>
    <name type="synonym">Villosiclava virens</name>
    <dbReference type="NCBI Taxonomy" id="1159556"/>
    <lineage>
        <taxon>Eukaryota</taxon>
        <taxon>Fungi</taxon>
        <taxon>Dikarya</taxon>
        <taxon>Ascomycota</taxon>
        <taxon>Pezizomycotina</taxon>
        <taxon>Sordariomycetes</taxon>
        <taxon>Hypocreomycetidae</taxon>
        <taxon>Hypocreales</taxon>
        <taxon>Clavicipitaceae</taxon>
        <taxon>Ustilaginoidea</taxon>
    </lineage>
</organism>
<dbReference type="KEGG" id="uvi:66062546"/>
<dbReference type="RefSeq" id="XP_042995200.1">
    <property type="nucleotide sequence ID" value="XM_043139266.1"/>
</dbReference>
<evidence type="ECO:0000313" key="2">
    <source>
        <dbReference type="Proteomes" id="UP000027002"/>
    </source>
</evidence>
<evidence type="ECO:0000313" key="1">
    <source>
        <dbReference type="EMBL" id="QUC17527.1"/>
    </source>
</evidence>
<accession>A0A8E5MFJ3</accession>
<proteinExistence type="predicted"/>
<protein>
    <submittedName>
        <fullName evidence="1">Uncharacterized protein</fullName>
    </submittedName>
</protein>
<sequence length="57" mass="5880">MFSQQTGNFAKAAAAATASAAGYYACHVYHNTTAVDTPIIASLSILDSSASPERSRS</sequence>
<keyword evidence="2" id="KW-1185">Reference proteome</keyword>
<dbReference type="EMBL" id="CP072753">
    <property type="protein sequence ID" value="QUC17527.1"/>
    <property type="molecule type" value="Genomic_DNA"/>
</dbReference>
<dbReference type="AlphaFoldDB" id="A0A8E5MFJ3"/>
<dbReference type="Proteomes" id="UP000027002">
    <property type="component" value="Chromosome 1"/>
</dbReference>
<dbReference type="GeneID" id="66062546"/>